<sequence length="157" mass="18282">MEGRTGSSNGDPNMLCNCGIRSPLRCTKSGLNAGRRFYGCLNYKTKFRCEFFMWVNPPKSESTQSNIENTHNLQTHNSELQGKVDELESRVEVLEAMKEQMHKEVQQMQKKIGQMQKEVLCLKKEPWWKKIGFLLIVLFVLSHMYKKMETEKYLALA</sequence>
<evidence type="ECO:0000259" key="6">
    <source>
        <dbReference type="PROSITE" id="PS51999"/>
    </source>
</evidence>
<dbReference type="Gene3D" id="1.20.5.1000">
    <property type="entry name" value="arf6 gtpase in complex with a specific effector, jip4"/>
    <property type="match status" value="1"/>
</dbReference>
<keyword evidence="3" id="KW-0862">Zinc</keyword>
<dbReference type="PANTHER" id="PTHR33248">
    <property type="entry name" value="ZINC ION-BINDING PROTEIN"/>
    <property type="match status" value="1"/>
</dbReference>
<comment type="caution">
    <text evidence="7">The sequence shown here is derived from an EMBL/GenBank/DDBJ whole genome shotgun (WGS) entry which is preliminary data.</text>
</comment>
<proteinExistence type="predicted"/>
<accession>A0AAV6HWV9</accession>
<reference evidence="7" key="1">
    <citation type="submission" date="2020-08" db="EMBL/GenBank/DDBJ databases">
        <title>Plant Genome Project.</title>
        <authorList>
            <person name="Zhang R.-G."/>
        </authorList>
    </citation>
    <scope>NUCLEOTIDE SEQUENCE</scope>
    <source>
        <strain evidence="7">WSP0</strain>
        <tissue evidence="7">Leaf</tissue>
    </source>
</reference>
<dbReference type="PROSITE" id="PS51999">
    <property type="entry name" value="ZF_GRF"/>
    <property type="match status" value="1"/>
</dbReference>
<evidence type="ECO:0000256" key="2">
    <source>
        <dbReference type="ARBA" id="ARBA00022771"/>
    </source>
</evidence>
<name>A0AAV6HWV9_9ERIC</name>
<evidence type="ECO:0000256" key="4">
    <source>
        <dbReference type="PROSITE-ProRule" id="PRU01343"/>
    </source>
</evidence>
<dbReference type="AlphaFoldDB" id="A0AAV6HWV9"/>
<dbReference type="EMBL" id="JACTNZ010000012">
    <property type="protein sequence ID" value="KAG5520597.1"/>
    <property type="molecule type" value="Genomic_DNA"/>
</dbReference>
<feature type="coiled-coil region" evidence="5">
    <location>
        <begin position="70"/>
        <end position="125"/>
    </location>
</feature>
<dbReference type="InterPro" id="IPR010666">
    <property type="entry name" value="Znf_GRF"/>
</dbReference>
<dbReference type="GO" id="GO:0008270">
    <property type="term" value="F:zinc ion binding"/>
    <property type="evidence" value="ECO:0007669"/>
    <property type="project" value="UniProtKB-KW"/>
</dbReference>
<evidence type="ECO:0000256" key="3">
    <source>
        <dbReference type="ARBA" id="ARBA00022833"/>
    </source>
</evidence>
<protein>
    <recommendedName>
        <fullName evidence="6">GRF-type domain-containing protein</fullName>
    </recommendedName>
</protein>
<evidence type="ECO:0000313" key="7">
    <source>
        <dbReference type="EMBL" id="KAG5520597.1"/>
    </source>
</evidence>
<organism evidence="7 8">
    <name type="scientific">Rhododendron griersonianum</name>
    <dbReference type="NCBI Taxonomy" id="479676"/>
    <lineage>
        <taxon>Eukaryota</taxon>
        <taxon>Viridiplantae</taxon>
        <taxon>Streptophyta</taxon>
        <taxon>Embryophyta</taxon>
        <taxon>Tracheophyta</taxon>
        <taxon>Spermatophyta</taxon>
        <taxon>Magnoliopsida</taxon>
        <taxon>eudicotyledons</taxon>
        <taxon>Gunneridae</taxon>
        <taxon>Pentapetalae</taxon>
        <taxon>asterids</taxon>
        <taxon>Ericales</taxon>
        <taxon>Ericaceae</taxon>
        <taxon>Ericoideae</taxon>
        <taxon>Rhodoreae</taxon>
        <taxon>Rhododendron</taxon>
    </lineage>
</organism>
<evidence type="ECO:0000256" key="5">
    <source>
        <dbReference type="SAM" id="Coils"/>
    </source>
</evidence>
<keyword evidence="2 4" id="KW-0863">Zinc-finger</keyword>
<evidence type="ECO:0000313" key="8">
    <source>
        <dbReference type="Proteomes" id="UP000823749"/>
    </source>
</evidence>
<dbReference type="Proteomes" id="UP000823749">
    <property type="component" value="Chromosome 12"/>
</dbReference>
<evidence type="ECO:0000256" key="1">
    <source>
        <dbReference type="ARBA" id="ARBA00022723"/>
    </source>
</evidence>
<gene>
    <name evidence="7" type="ORF">RHGRI_033246</name>
</gene>
<keyword evidence="5" id="KW-0175">Coiled coil</keyword>
<keyword evidence="1" id="KW-0479">Metal-binding</keyword>
<feature type="domain" description="GRF-type" evidence="6">
    <location>
        <begin position="16"/>
        <end position="58"/>
    </location>
</feature>
<dbReference type="Pfam" id="PF06839">
    <property type="entry name" value="Zn_ribbon_GRF"/>
    <property type="match status" value="1"/>
</dbReference>
<keyword evidence="8" id="KW-1185">Reference proteome</keyword>